<accession>A0A9N7Z2V1</accession>
<gene>
    <name evidence="2" type="ORF">PLEPLA_LOCUS41354</name>
</gene>
<comment type="caution">
    <text evidence="2">The sequence shown here is derived from an EMBL/GenBank/DDBJ whole genome shotgun (WGS) entry which is preliminary data.</text>
</comment>
<feature type="region of interest" description="Disordered" evidence="1">
    <location>
        <begin position="1"/>
        <end position="22"/>
    </location>
</feature>
<dbReference type="Proteomes" id="UP001153269">
    <property type="component" value="Unassembled WGS sequence"/>
</dbReference>
<name>A0A9N7Z2V1_PLEPL</name>
<evidence type="ECO:0000256" key="1">
    <source>
        <dbReference type="SAM" id="MobiDB-lite"/>
    </source>
</evidence>
<evidence type="ECO:0000313" key="2">
    <source>
        <dbReference type="EMBL" id="CAB1453598.1"/>
    </source>
</evidence>
<proteinExistence type="predicted"/>
<evidence type="ECO:0000313" key="3">
    <source>
        <dbReference type="Proteomes" id="UP001153269"/>
    </source>
</evidence>
<dbReference type="EMBL" id="CADEAL010004178">
    <property type="protein sequence ID" value="CAB1453598.1"/>
    <property type="molecule type" value="Genomic_DNA"/>
</dbReference>
<keyword evidence="3" id="KW-1185">Reference proteome</keyword>
<feature type="compositionally biased region" description="Basic and acidic residues" evidence="1">
    <location>
        <begin position="1"/>
        <end position="13"/>
    </location>
</feature>
<sequence length="118" mass="13143">MLGTDTRMRHSDDTGAVEADGEMEIKTHSRPQVLGCFCCCCCSGVTMRERREYESYTDPSLSRLPAPPTMKLGYVDPDSFIHSRVASPLLVPRRKSSNLRGRRSSHYSALTYIAALDA</sequence>
<reference evidence="2" key="1">
    <citation type="submission" date="2020-03" db="EMBL/GenBank/DDBJ databases">
        <authorList>
            <person name="Weist P."/>
        </authorList>
    </citation>
    <scope>NUCLEOTIDE SEQUENCE</scope>
</reference>
<dbReference type="AlphaFoldDB" id="A0A9N7Z2V1"/>
<organism evidence="2 3">
    <name type="scientific">Pleuronectes platessa</name>
    <name type="common">European plaice</name>
    <dbReference type="NCBI Taxonomy" id="8262"/>
    <lineage>
        <taxon>Eukaryota</taxon>
        <taxon>Metazoa</taxon>
        <taxon>Chordata</taxon>
        <taxon>Craniata</taxon>
        <taxon>Vertebrata</taxon>
        <taxon>Euteleostomi</taxon>
        <taxon>Actinopterygii</taxon>
        <taxon>Neopterygii</taxon>
        <taxon>Teleostei</taxon>
        <taxon>Neoteleostei</taxon>
        <taxon>Acanthomorphata</taxon>
        <taxon>Carangaria</taxon>
        <taxon>Pleuronectiformes</taxon>
        <taxon>Pleuronectoidei</taxon>
        <taxon>Pleuronectidae</taxon>
        <taxon>Pleuronectes</taxon>
    </lineage>
</organism>
<protein>
    <submittedName>
        <fullName evidence="2">Uncharacterized protein</fullName>
    </submittedName>
</protein>